<dbReference type="Pfam" id="PF03807">
    <property type="entry name" value="F420_oxidored"/>
    <property type="match status" value="1"/>
</dbReference>
<keyword evidence="2 4" id="KW-0560">Oxidoreductase</keyword>
<evidence type="ECO:0000256" key="3">
    <source>
        <dbReference type="NCBIfam" id="TIGR00112"/>
    </source>
</evidence>
<dbReference type="HAMAP" id="MF_01925">
    <property type="entry name" value="P5C_reductase"/>
    <property type="match status" value="1"/>
</dbReference>
<dbReference type="Proteomes" id="UP001223586">
    <property type="component" value="Unassembled WGS sequence"/>
</dbReference>
<comment type="similarity">
    <text evidence="1 2 4">Belongs to the pyrroline-5-carboxylate reductase family.</text>
</comment>
<dbReference type="PANTHER" id="PTHR11645:SF49">
    <property type="entry name" value="PYRROLINE-5-CARBOXYLATE REDUCTASE 1"/>
    <property type="match status" value="1"/>
</dbReference>
<dbReference type="RefSeq" id="WP_307227089.1">
    <property type="nucleotide sequence ID" value="NZ_JAUSTT010000004.1"/>
</dbReference>
<dbReference type="InterPro" id="IPR029036">
    <property type="entry name" value="P5CR_dimer"/>
</dbReference>
<dbReference type="PANTHER" id="PTHR11645">
    <property type="entry name" value="PYRROLINE-5-CARBOXYLATE REDUCTASE"/>
    <property type="match status" value="1"/>
</dbReference>
<dbReference type="InterPro" id="IPR028939">
    <property type="entry name" value="P5C_Rdtase_cat_N"/>
</dbReference>
<evidence type="ECO:0000259" key="6">
    <source>
        <dbReference type="Pfam" id="PF14748"/>
    </source>
</evidence>
<keyword evidence="2" id="KW-0963">Cytoplasm</keyword>
<evidence type="ECO:0000256" key="1">
    <source>
        <dbReference type="ARBA" id="ARBA00005525"/>
    </source>
</evidence>
<dbReference type="Gene3D" id="1.10.3730.10">
    <property type="entry name" value="ProC C-terminal domain-like"/>
    <property type="match status" value="1"/>
</dbReference>
<dbReference type="PIRSF" id="PIRSF000193">
    <property type="entry name" value="Pyrrol-5-carb_rd"/>
    <property type="match status" value="1"/>
</dbReference>
<keyword evidence="2 4" id="KW-0028">Amino-acid biosynthesis</keyword>
<dbReference type="Pfam" id="PF14748">
    <property type="entry name" value="P5CR_dimer"/>
    <property type="match status" value="1"/>
</dbReference>
<sequence>MKISFIGAGSMAEAIISGIIEKGVAAPQQVMATNRSDEEKLARLQSNYDIQVTYDNKALFDGTDIVVLAVKPKDAEEVLQKIKHYLQPQTLFISVLAGISITYLESILKVQCPIVRAMPNTSATIGKGATALAFNERVTATDQKLALSLFHAVGIAEVVAEEQLDAITGLSGSGPAYIYYIVEAMEQSAAEIGLEKEMAKNFILQTLSGATEMLQKPGNTAQNLRQAVTSPGGTTEAGINILQQHQVKEAFISCIKEAMLKSKKLGAAFDR</sequence>
<evidence type="ECO:0000256" key="2">
    <source>
        <dbReference type="HAMAP-Rule" id="MF_01925"/>
    </source>
</evidence>
<reference evidence="7 8" key="1">
    <citation type="submission" date="2023-07" db="EMBL/GenBank/DDBJ databases">
        <title>Genomic Encyclopedia of Type Strains, Phase IV (KMG-IV): sequencing the most valuable type-strain genomes for metagenomic binning, comparative biology and taxonomic classification.</title>
        <authorList>
            <person name="Goeker M."/>
        </authorList>
    </citation>
    <scope>NUCLEOTIDE SEQUENCE [LARGE SCALE GENOMIC DNA]</scope>
    <source>
        <strain evidence="7 8">DSM 23837</strain>
    </source>
</reference>
<comment type="subcellular location">
    <subcellularLocation>
        <location evidence="2">Cytoplasm</location>
    </subcellularLocation>
</comment>
<comment type="caution">
    <text evidence="7">The sequence shown here is derived from an EMBL/GenBank/DDBJ whole genome shotgun (WGS) entry which is preliminary data.</text>
</comment>
<dbReference type="NCBIfam" id="TIGR00112">
    <property type="entry name" value="proC"/>
    <property type="match status" value="1"/>
</dbReference>
<comment type="pathway">
    <text evidence="2 4">Amino-acid biosynthesis; L-proline biosynthesis; L-proline from L-glutamate 5-semialdehyde: step 1/1.</text>
</comment>
<dbReference type="EC" id="1.5.1.2" evidence="2 3"/>
<keyword evidence="2 4" id="KW-0641">Proline biosynthesis</keyword>
<dbReference type="EMBL" id="JAUSTT010000004">
    <property type="protein sequence ID" value="MDQ0175084.1"/>
    <property type="molecule type" value="Genomic_DNA"/>
</dbReference>
<evidence type="ECO:0000313" key="7">
    <source>
        <dbReference type="EMBL" id="MDQ0175084.1"/>
    </source>
</evidence>
<dbReference type="PROSITE" id="PS00521">
    <property type="entry name" value="P5CR"/>
    <property type="match status" value="1"/>
</dbReference>
<evidence type="ECO:0000313" key="8">
    <source>
        <dbReference type="Proteomes" id="UP001223586"/>
    </source>
</evidence>
<organism evidence="7 8">
    <name type="scientific">Bacillus chungangensis</name>
    <dbReference type="NCBI Taxonomy" id="587633"/>
    <lineage>
        <taxon>Bacteria</taxon>
        <taxon>Bacillati</taxon>
        <taxon>Bacillota</taxon>
        <taxon>Bacilli</taxon>
        <taxon>Bacillales</taxon>
        <taxon>Bacillaceae</taxon>
        <taxon>Bacillus</taxon>
    </lineage>
</organism>
<keyword evidence="8" id="KW-1185">Reference proteome</keyword>
<dbReference type="Gene3D" id="3.40.50.720">
    <property type="entry name" value="NAD(P)-binding Rossmann-like Domain"/>
    <property type="match status" value="1"/>
</dbReference>
<feature type="domain" description="Pyrroline-5-carboxylate reductase dimerisation" evidence="6">
    <location>
        <begin position="161"/>
        <end position="265"/>
    </location>
</feature>
<comment type="catalytic activity">
    <reaction evidence="2 4">
        <text>L-proline + NADP(+) = (S)-1-pyrroline-5-carboxylate + NADPH + 2 H(+)</text>
        <dbReference type="Rhea" id="RHEA:14109"/>
        <dbReference type="ChEBI" id="CHEBI:15378"/>
        <dbReference type="ChEBI" id="CHEBI:17388"/>
        <dbReference type="ChEBI" id="CHEBI:57783"/>
        <dbReference type="ChEBI" id="CHEBI:58349"/>
        <dbReference type="ChEBI" id="CHEBI:60039"/>
        <dbReference type="EC" id="1.5.1.2"/>
    </reaction>
</comment>
<comment type="function">
    <text evidence="2">Catalyzes the reduction of 1-pyrroline-5-carboxylate (PCA) to L-proline.</text>
</comment>
<dbReference type="InterPro" id="IPR000304">
    <property type="entry name" value="Pyrroline-COOH_reductase"/>
</dbReference>
<dbReference type="SUPFAM" id="SSF51735">
    <property type="entry name" value="NAD(P)-binding Rossmann-fold domains"/>
    <property type="match status" value="1"/>
</dbReference>
<dbReference type="InterPro" id="IPR036291">
    <property type="entry name" value="NAD(P)-bd_dom_sf"/>
</dbReference>
<evidence type="ECO:0000256" key="4">
    <source>
        <dbReference type="RuleBase" id="RU003903"/>
    </source>
</evidence>
<dbReference type="InterPro" id="IPR008927">
    <property type="entry name" value="6-PGluconate_DH-like_C_sf"/>
</dbReference>
<name>A0ABT9WPR4_9BACI</name>
<gene>
    <name evidence="2" type="primary">proC</name>
    <name evidence="7" type="ORF">J2S08_000918</name>
</gene>
<dbReference type="InterPro" id="IPR053790">
    <property type="entry name" value="P5CR-like_CS"/>
</dbReference>
<protein>
    <recommendedName>
        <fullName evidence="2 3">Pyrroline-5-carboxylate reductase</fullName>
        <shortName evidence="2">P5C reductase</shortName>
        <shortName evidence="2">P5CR</shortName>
        <ecNumber evidence="2 3">1.5.1.2</ecNumber>
    </recommendedName>
    <alternativeName>
        <fullName evidence="2">PCA reductase</fullName>
    </alternativeName>
</protein>
<accession>A0ABT9WPR4</accession>
<feature type="domain" description="Pyrroline-5-carboxylate reductase catalytic N-terminal" evidence="5">
    <location>
        <begin position="2"/>
        <end position="98"/>
    </location>
</feature>
<keyword evidence="2 4" id="KW-0521">NADP</keyword>
<comment type="catalytic activity">
    <reaction evidence="2">
        <text>L-proline + NAD(+) = (S)-1-pyrroline-5-carboxylate + NADH + 2 H(+)</text>
        <dbReference type="Rhea" id="RHEA:14105"/>
        <dbReference type="ChEBI" id="CHEBI:15378"/>
        <dbReference type="ChEBI" id="CHEBI:17388"/>
        <dbReference type="ChEBI" id="CHEBI:57540"/>
        <dbReference type="ChEBI" id="CHEBI:57945"/>
        <dbReference type="ChEBI" id="CHEBI:60039"/>
        <dbReference type="EC" id="1.5.1.2"/>
    </reaction>
</comment>
<proteinExistence type="inferred from homology"/>
<dbReference type="SUPFAM" id="SSF48179">
    <property type="entry name" value="6-phosphogluconate dehydrogenase C-terminal domain-like"/>
    <property type="match status" value="1"/>
</dbReference>
<evidence type="ECO:0000259" key="5">
    <source>
        <dbReference type="Pfam" id="PF03807"/>
    </source>
</evidence>
<dbReference type="GO" id="GO:0004735">
    <property type="term" value="F:pyrroline-5-carboxylate reductase activity"/>
    <property type="evidence" value="ECO:0007669"/>
    <property type="project" value="UniProtKB-EC"/>
</dbReference>